<evidence type="ECO:0000313" key="2">
    <source>
        <dbReference type="EMBL" id="MFC4528579.1"/>
    </source>
</evidence>
<protein>
    <submittedName>
        <fullName evidence="2">Phosphotransferase family protein</fullName>
    </submittedName>
</protein>
<dbReference type="CDD" id="cd05154">
    <property type="entry name" value="ACAD10_11_N-like"/>
    <property type="match status" value="1"/>
</dbReference>
<dbReference type="EMBL" id="JBHSGA010000020">
    <property type="protein sequence ID" value="MFC4528579.1"/>
    <property type="molecule type" value="Genomic_DNA"/>
</dbReference>
<reference evidence="3" key="1">
    <citation type="journal article" date="2019" name="Int. J. Syst. Evol. Microbiol.">
        <title>The Global Catalogue of Microorganisms (GCM) 10K type strain sequencing project: providing services to taxonomists for standard genome sequencing and annotation.</title>
        <authorList>
            <consortium name="The Broad Institute Genomics Platform"/>
            <consortium name="The Broad Institute Genome Sequencing Center for Infectious Disease"/>
            <person name="Wu L."/>
            <person name="Ma J."/>
        </authorList>
    </citation>
    <scope>NUCLEOTIDE SEQUENCE [LARGE SCALE GENOMIC DNA]</scope>
    <source>
        <strain evidence="3">CCM 4481</strain>
    </source>
</reference>
<dbReference type="Gene3D" id="3.30.200.20">
    <property type="entry name" value="Phosphorylase Kinase, domain 1"/>
    <property type="match status" value="1"/>
</dbReference>
<keyword evidence="3" id="KW-1185">Reference proteome</keyword>
<dbReference type="PANTHER" id="PTHR47829:SF1">
    <property type="entry name" value="HAD FAMILY PHOSPHATASE"/>
    <property type="match status" value="1"/>
</dbReference>
<evidence type="ECO:0000259" key="1">
    <source>
        <dbReference type="Pfam" id="PF01636"/>
    </source>
</evidence>
<dbReference type="Proteomes" id="UP001595961">
    <property type="component" value="Unassembled WGS sequence"/>
</dbReference>
<dbReference type="Gene3D" id="3.90.1200.10">
    <property type="match status" value="1"/>
</dbReference>
<dbReference type="InterPro" id="IPR011009">
    <property type="entry name" value="Kinase-like_dom_sf"/>
</dbReference>
<sequence>MTAIEDPTRPVREEDAFDIARVDAFLKQHIAGLEGTPAVTQFPGGASNLTYLLRYANRELVLRRAPRGAKAKSAHDMLREARVMAALRPSYPYVPAILACCDDADVIAQDFYVMERFDGSILRRDLPPALGLDRDDVRRLCTGFIDRLIELHHVDIAQAGLAALGKGEGYIARQVSGWSERWRQAATDGSDPCEDVLSWLDAQQPAHDNASCVIHNDYRFDNVVLAADDPLRIIGVLDWEMATIGDPLMDLGGSLAYWVQADDDPVFQSFRRQPTHVAGMLSRREVIAYYGERSGLDVANFGFYEVFGLFRLMVIIQQIYRRYALGQTTQPQFAGFGDAARYMGQRCRRIIAGMVA</sequence>
<dbReference type="InterPro" id="IPR052898">
    <property type="entry name" value="ACAD10-like"/>
</dbReference>
<comment type="caution">
    <text evidence="2">The sequence shown here is derived from an EMBL/GenBank/DDBJ whole genome shotgun (WGS) entry which is preliminary data.</text>
</comment>
<dbReference type="InterPro" id="IPR041726">
    <property type="entry name" value="ACAD10_11_N"/>
</dbReference>
<feature type="domain" description="Aminoglycoside phosphotransferase" evidence="1">
    <location>
        <begin position="39"/>
        <end position="278"/>
    </location>
</feature>
<gene>
    <name evidence="2" type="ORF">ACFO5W_18185</name>
</gene>
<name>A0ABV9C671_9GAMM</name>
<accession>A0ABV9C671</accession>
<organism evidence="2 3">
    <name type="scientific">Dyella halodurans</name>
    <dbReference type="NCBI Taxonomy" id="1920171"/>
    <lineage>
        <taxon>Bacteria</taxon>
        <taxon>Pseudomonadati</taxon>
        <taxon>Pseudomonadota</taxon>
        <taxon>Gammaproteobacteria</taxon>
        <taxon>Lysobacterales</taxon>
        <taxon>Rhodanobacteraceae</taxon>
        <taxon>Dyella</taxon>
    </lineage>
</organism>
<evidence type="ECO:0000313" key="3">
    <source>
        <dbReference type="Proteomes" id="UP001595961"/>
    </source>
</evidence>
<dbReference type="PANTHER" id="PTHR47829">
    <property type="entry name" value="HYDROLASE, PUTATIVE (AFU_ORTHOLOGUE AFUA_1G12880)-RELATED"/>
    <property type="match status" value="1"/>
</dbReference>
<dbReference type="SUPFAM" id="SSF56112">
    <property type="entry name" value="Protein kinase-like (PK-like)"/>
    <property type="match status" value="1"/>
</dbReference>
<dbReference type="RefSeq" id="WP_266148079.1">
    <property type="nucleotide sequence ID" value="NZ_CP064028.1"/>
</dbReference>
<dbReference type="InterPro" id="IPR002575">
    <property type="entry name" value="Aminoglycoside_PTrfase"/>
</dbReference>
<proteinExistence type="predicted"/>
<dbReference type="Pfam" id="PF01636">
    <property type="entry name" value="APH"/>
    <property type="match status" value="1"/>
</dbReference>